<dbReference type="RefSeq" id="WP_087186845.1">
    <property type="nucleotide sequence ID" value="NZ_DBFZLK010000101.1"/>
</dbReference>
<protein>
    <submittedName>
        <fullName evidence="1">Uncharacterized protein</fullName>
    </submittedName>
</protein>
<dbReference type="Proteomes" id="UP000196560">
    <property type="component" value="Unassembled WGS sequence"/>
</dbReference>
<evidence type="ECO:0000313" key="2">
    <source>
        <dbReference type="Proteomes" id="UP000196560"/>
    </source>
</evidence>
<accession>A0A1Y3TZ96</accession>
<keyword evidence="2" id="KW-1185">Reference proteome</keyword>
<evidence type="ECO:0000313" key="1">
    <source>
        <dbReference type="EMBL" id="OUN41914.1"/>
    </source>
</evidence>
<proteinExistence type="predicted"/>
<dbReference type="AlphaFoldDB" id="A0A1Y3TZ96"/>
<dbReference type="EMBL" id="NFHO01000010">
    <property type="protein sequence ID" value="OUN41914.1"/>
    <property type="molecule type" value="Genomic_DNA"/>
</dbReference>
<gene>
    <name evidence="1" type="ORF">B5G21_08685</name>
</gene>
<comment type="caution">
    <text evidence="1">The sequence shown here is derived from an EMBL/GenBank/DDBJ whole genome shotgun (WGS) entry which is preliminary data.</text>
</comment>
<reference evidence="2" key="1">
    <citation type="submission" date="2017-04" db="EMBL/GenBank/DDBJ databases">
        <title>Function of individual gut microbiota members based on whole genome sequencing of pure cultures obtained from chicken caecum.</title>
        <authorList>
            <person name="Medvecky M."/>
            <person name="Cejkova D."/>
            <person name="Polansky O."/>
            <person name="Karasova D."/>
            <person name="Kubasova T."/>
            <person name="Cizek A."/>
            <person name="Rychlik I."/>
        </authorList>
    </citation>
    <scope>NUCLEOTIDE SEQUENCE [LARGE SCALE GENOMIC DNA]</scope>
    <source>
        <strain evidence="2">An70</strain>
    </source>
</reference>
<organism evidence="1 2">
    <name type="scientific">Enorma massiliensis</name>
    <dbReference type="NCBI Taxonomy" id="1472761"/>
    <lineage>
        <taxon>Bacteria</taxon>
        <taxon>Bacillati</taxon>
        <taxon>Actinomycetota</taxon>
        <taxon>Coriobacteriia</taxon>
        <taxon>Coriobacteriales</taxon>
        <taxon>Coriobacteriaceae</taxon>
        <taxon>Enorma</taxon>
    </lineage>
</organism>
<sequence>MSWGWYSYDMDDPDNDYCAKTDIHDDGTVHRYEGTYGDFGVGHGHAVYGSMDDYLDGSEPDWVRSSYHPSSYGRAWEER</sequence>
<name>A0A1Y3TZ96_9ACTN</name>